<dbReference type="EMBL" id="CAJPIN010000941">
    <property type="protein sequence ID" value="CAG2054056.1"/>
    <property type="molecule type" value="Genomic_DNA"/>
</dbReference>
<evidence type="ECO:0000313" key="2">
    <source>
        <dbReference type="Proteomes" id="UP001153148"/>
    </source>
</evidence>
<accession>A0ABN7NGY6</accession>
<reference evidence="1" key="1">
    <citation type="submission" date="2021-03" db="EMBL/GenBank/DDBJ databases">
        <authorList>
            <person name="Tran Van P."/>
        </authorList>
    </citation>
    <scope>NUCLEOTIDE SEQUENCE</scope>
</reference>
<organism evidence="1 2">
    <name type="scientific">Timema podura</name>
    <name type="common">Walking stick</name>
    <dbReference type="NCBI Taxonomy" id="61482"/>
    <lineage>
        <taxon>Eukaryota</taxon>
        <taxon>Metazoa</taxon>
        <taxon>Ecdysozoa</taxon>
        <taxon>Arthropoda</taxon>
        <taxon>Hexapoda</taxon>
        <taxon>Insecta</taxon>
        <taxon>Pterygota</taxon>
        <taxon>Neoptera</taxon>
        <taxon>Polyneoptera</taxon>
        <taxon>Phasmatodea</taxon>
        <taxon>Timematodea</taxon>
        <taxon>Timematoidea</taxon>
        <taxon>Timematidae</taxon>
        <taxon>Timema</taxon>
    </lineage>
</organism>
<comment type="caution">
    <text evidence="1">The sequence shown here is derived from an EMBL/GenBank/DDBJ whole genome shotgun (WGS) entry which is preliminary data.</text>
</comment>
<keyword evidence="2" id="KW-1185">Reference proteome</keyword>
<protein>
    <submittedName>
        <fullName evidence="1">Uncharacterized protein</fullName>
    </submittedName>
</protein>
<sequence>MTPIHHELRKQHPDLDFLIAHKLEARRDWQTHRTNYNRLRAQERKRFKDIRRQRWDSYVTEAALDRDKGATRKKTVPVIHGENGIVYGSTEMAEAIAMVL</sequence>
<evidence type="ECO:0000313" key="1">
    <source>
        <dbReference type="EMBL" id="CAG2054056.1"/>
    </source>
</evidence>
<name>A0ABN7NGY6_TIMPD</name>
<gene>
    <name evidence="1" type="ORF">TPAB3V08_LOCUS1095</name>
</gene>
<proteinExistence type="predicted"/>
<dbReference type="Proteomes" id="UP001153148">
    <property type="component" value="Unassembled WGS sequence"/>
</dbReference>